<name>A0A2P6NXJ7_9EUKA</name>
<reference evidence="1 2" key="1">
    <citation type="journal article" date="2018" name="Genome Biol. Evol.">
        <title>Multiple Roots of Fruiting Body Formation in Amoebozoa.</title>
        <authorList>
            <person name="Hillmann F."/>
            <person name="Forbes G."/>
            <person name="Novohradska S."/>
            <person name="Ferling I."/>
            <person name="Riege K."/>
            <person name="Groth M."/>
            <person name="Westermann M."/>
            <person name="Marz M."/>
            <person name="Spaller T."/>
            <person name="Winckler T."/>
            <person name="Schaap P."/>
            <person name="Glockner G."/>
        </authorList>
    </citation>
    <scope>NUCLEOTIDE SEQUENCE [LARGE SCALE GENOMIC DNA]</scope>
    <source>
        <strain evidence="1 2">Jena</strain>
    </source>
</reference>
<dbReference type="InParanoid" id="A0A2P6NXJ7"/>
<dbReference type="AlphaFoldDB" id="A0A2P6NXJ7"/>
<dbReference type="EMBL" id="MDYQ01000008">
    <property type="protein sequence ID" value="PRP88681.1"/>
    <property type="molecule type" value="Genomic_DNA"/>
</dbReference>
<dbReference type="SUPFAM" id="SSF52833">
    <property type="entry name" value="Thioredoxin-like"/>
    <property type="match status" value="1"/>
</dbReference>
<dbReference type="Proteomes" id="UP000241769">
    <property type="component" value="Unassembled WGS sequence"/>
</dbReference>
<dbReference type="InterPro" id="IPR036249">
    <property type="entry name" value="Thioredoxin-like_sf"/>
</dbReference>
<evidence type="ECO:0000313" key="1">
    <source>
        <dbReference type="EMBL" id="PRP88681.1"/>
    </source>
</evidence>
<evidence type="ECO:0000313" key="2">
    <source>
        <dbReference type="Proteomes" id="UP000241769"/>
    </source>
</evidence>
<dbReference type="Gene3D" id="3.40.30.10">
    <property type="entry name" value="Glutaredoxin"/>
    <property type="match status" value="1"/>
</dbReference>
<comment type="caution">
    <text evidence="1">The sequence shown here is derived from an EMBL/GenBank/DDBJ whole genome shotgun (WGS) entry which is preliminary data.</text>
</comment>
<organism evidence="1 2">
    <name type="scientific">Planoprotostelium fungivorum</name>
    <dbReference type="NCBI Taxonomy" id="1890364"/>
    <lineage>
        <taxon>Eukaryota</taxon>
        <taxon>Amoebozoa</taxon>
        <taxon>Evosea</taxon>
        <taxon>Variosea</taxon>
        <taxon>Cavosteliida</taxon>
        <taxon>Cavosteliaceae</taxon>
        <taxon>Planoprotostelium</taxon>
    </lineage>
</organism>
<sequence length="153" mass="17278">MTAADATDEILALQSLEDAQQAIVRDRDNLIFVAFGVQWAYPAKRNIQNCSAFLDTIGKDVKKGNLVKGLRLFVVNSEKCRDYCTKHNIVVGTPAIQVFFRSKAVHFIKGDREPVDRLKGLLNEQELQNIYQLTWTAAETGTYRADLTVKEDE</sequence>
<protein>
    <recommendedName>
        <fullName evidence="3">Thioredoxin domain-containing protein</fullName>
    </recommendedName>
</protein>
<accession>A0A2P6NXJ7</accession>
<evidence type="ECO:0008006" key="3">
    <source>
        <dbReference type="Google" id="ProtNLM"/>
    </source>
</evidence>
<keyword evidence="2" id="KW-1185">Reference proteome</keyword>
<proteinExistence type="predicted"/>
<gene>
    <name evidence="1" type="ORF">PROFUN_02777</name>
</gene>